<proteinExistence type="predicted"/>
<sequence length="243" mass="28566">MRVVNLFRRNWWAILYFNFKMLPFRQAVKFPFDFYGAIRFQSLRGKVELNGQVRRGQFQFGRFQYEIFHKEPTVITIDGLWKFNGSVMCMGIGSQIEIHEKAIFEMGEDIVFGARARIFIRKNVVLQNHIRFSWEVQLFDSNFHFMRNIETGMIPYINKSVFIDDHCWIGNRTTINKGTRIPAYSILAGGSMTNKNYAKDGKTHLTLAGCPAKIVAEGYERIFETEEEELCNQLNEREYKENI</sequence>
<dbReference type="Gene3D" id="2.160.10.10">
    <property type="entry name" value="Hexapeptide repeat proteins"/>
    <property type="match status" value="1"/>
</dbReference>
<name>A0A414G9K7_9BACE</name>
<evidence type="ECO:0000313" key="1">
    <source>
        <dbReference type="EMBL" id="KAB6129273.1"/>
    </source>
</evidence>
<protein>
    <submittedName>
        <fullName evidence="1">Uncharacterized protein</fullName>
    </submittedName>
</protein>
<dbReference type="EMBL" id="WDEH01000085">
    <property type="protein sequence ID" value="KAB6129273.1"/>
    <property type="molecule type" value="Genomic_DNA"/>
</dbReference>
<evidence type="ECO:0000313" key="2">
    <source>
        <dbReference type="Proteomes" id="UP000487596"/>
    </source>
</evidence>
<dbReference type="InterPro" id="IPR011004">
    <property type="entry name" value="Trimer_LpxA-like_sf"/>
</dbReference>
<dbReference type="SUPFAM" id="SSF51161">
    <property type="entry name" value="Trimeric LpxA-like enzymes"/>
    <property type="match status" value="1"/>
</dbReference>
<dbReference type="Proteomes" id="UP000487596">
    <property type="component" value="Unassembled WGS sequence"/>
</dbReference>
<comment type="caution">
    <text evidence="1">The sequence shown here is derived from an EMBL/GenBank/DDBJ whole genome shotgun (WGS) entry which is preliminary data.</text>
</comment>
<dbReference type="RefSeq" id="WP_004307273.1">
    <property type="nucleotide sequence ID" value="NZ_JANUUS010000001.1"/>
</dbReference>
<organism evidence="1 2">
    <name type="scientific">Bacteroides xylanisolvens</name>
    <dbReference type="NCBI Taxonomy" id="371601"/>
    <lineage>
        <taxon>Bacteria</taxon>
        <taxon>Pseudomonadati</taxon>
        <taxon>Bacteroidota</taxon>
        <taxon>Bacteroidia</taxon>
        <taxon>Bacteroidales</taxon>
        <taxon>Bacteroidaceae</taxon>
        <taxon>Bacteroides</taxon>
    </lineage>
</organism>
<gene>
    <name evidence="1" type="ORF">GA424_25805</name>
</gene>
<reference evidence="1 2" key="1">
    <citation type="journal article" date="2019" name="Nat. Med.">
        <title>A library of human gut bacterial isolates paired with longitudinal multiomics data enables mechanistic microbiome research.</title>
        <authorList>
            <person name="Poyet M."/>
            <person name="Groussin M."/>
            <person name="Gibbons S.M."/>
            <person name="Avila-Pacheco J."/>
            <person name="Jiang X."/>
            <person name="Kearney S.M."/>
            <person name="Perrotta A.R."/>
            <person name="Berdy B."/>
            <person name="Zhao S."/>
            <person name="Lieberman T.D."/>
            <person name="Swanson P.K."/>
            <person name="Smith M."/>
            <person name="Roesemann S."/>
            <person name="Alexander J.E."/>
            <person name="Rich S.A."/>
            <person name="Livny J."/>
            <person name="Vlamakis H."/>
            <person name="Clish C."/>
            <person name="Bullock K."/>
            <person name="Deik A."/>
            <person name="Scott J."/>
            <person name="Pierce K.A."/>
            <person name="Xavier R.J."/>
            <person name="Alm E.J."/>
        </authorList>
    </citation>
    <scope>NUCLEOTIDE SEQUENCE [LARGE SCALE GENOMIC DNA]</scope>
    <source>
        <strain evidence="1 2">BIOML-A62</strain>
    </source>
</reference>
<dbReference type="AlphaFoldDB" id="A0A414G9K7"/>
<accession>A0A414G9K7</accession>